<dbReference type="AlphaFoldDB" id="A0A8B7NN56"/>
<dbReference type="GeneID" id="108671568"/>
<dbReference type="PANTHER" id="PTHR11552:SF147">
    <property type="entry name" value="CHOLINE DEHYDROGENASE, MITOCHONDRIAL"/>
    <property type="match status" value="1"/>
</dbReference>
<dbReference type="PROSITE" id="PS00624">
    <property type="entry name" value="GMC_OXRED_2"/>
    <property type="match status" value="1"/>
</dbReference>
<name>A0A8B7NN56_HYAAZ</name>
<comment type="similarity">
    <text evidence="2">Belongs to the GMC oxidoreductase family.</text>
</comment>
<evidence type="ECO:0000259" key="7">
    <source>
        <dbReference type="PROSITE" id="PS00624"/>
    </source>
</evidence>
<dbReference type="InterPro" id="IPR012132">
    <property type="entry name" value="GMC_OxRdtase"/>
</dbReference>
<evidence type="ECO:0000256" key="1">
    <source>
        <dbReference type="ARBA" id="ARBA00001974"/>
    </source>
</evidence>
<feature type="binding site" evidence="5">
    <location>
        <position position="125"/>
    </location>
    <ligand>
        <name>FAD</name>
        <dbReference type="ChEBI" id="CHEBI:57692"/>
    </ligand>
</feature>
<dbReference type="InterPro" id="IPR000172">
    <property type="entry name" value="GMC_OxRdtase_N"/>
</dbReference>
<dbReference type="Gene3D" id="3.50.50.60">
    <property type="entry name" value="FAD/NAD(P)-binding domain"/>
    <property type="match status" value="1"/>
</dbReference>
<accession>A0A8B7NN56</accession>
<evidence type="ECO:0000256" key="3">
    <source>
        <dbReference type="ARBA" id="ARBA00022630"/>
    </source>
</evidence>
<reference evidence="9" key="1">
    <citation type="submission" date="2025-08" db="UniProtKB">
        <authorList>
            <consortium name="RefSeq"/>
        </authorList>
    </citation>
    <scope>IDENTIFICATION</scope>
    <source>
        <tissue evidence="9">Whole organism</tissue>
    </source>
</reference>
<dbReference type="SUPFAM" id="SSF51905">
    <property type="entry name" value="FAD/NAD(P)-binding domain"/>
    <property type="match status" value="1"/>
</dbReference>
<evidence type="ECO:0000313" key="9">
    <source>
        <dbReference type="RefSeq" id="XP_018014616.1"/>
    </source>
</evidence>
<dbReference type="Gene3D" id="3.30.560.10">
    <property type="entry name" value="Glucose Oxidase, domain 3"/>
    <property type="match status" value="1"/>
</dbReference>
<feature type="binding site" evidence="5">
    <location>
        <position position="121"/>
    </location>
    <ligand>
        <name>FAD</name>
        <dbReference type="ChEBI" id="CHEBI:57692"/>
    </ligand>
</feature>
<feature type="binding site" evidence="5">
    <location>
        <position position="259"/>
    </location>
    <ligand>
        <name>FAD</name>
        <dbReference type="ChEBI" id="CHEBI:57692"/>
    </ligand>
</feature>
<dbReference type="Proteomes" id="UP000694843">
    <property type="component" value="Unplaced"/>
</dbReference>
<gene>
    <name evidence="9" type="primary">LOC108671568</name>
</gene>
<comment type="cofactor">
    <cofactor evidence="1 5">
        <name>FAD</name>
        <dbReference type="ChEBI" id="CHEBI:57692"/>
    </cofactor>
</comment>
<evidence type="ECO:0000256" key="5">
    <source>
        <dbReference type="PIRSR" id="PIRSR000137-2"/>
    </source>
</evidence>
<protein>
    <submittedName>
        <fullName evidence="9">Glucose dehydrogenase [FAD, quinone]</fullName>
    </submittedName>
</protein>
<dbReference type="Pfam" id="PF05199">
    <property type="entry name" value="GMC_oxred_C"/>
    <property type="match status" value="1"/>
</dbReference>
<evidence type="ECO:0000256" key="4">
    <source>
        <dbReference type="ARBA" id="ARBA00022827"/>
    </source>
</evidence>
<dbReference type="OrthoDB" id="269227at2759"/>
<dbReference type="PANTHER" id="PTHR11552">
    <property type="entry name" value="GLUCOSE-METHANOL-CHOLINE GMC OXIDOREDUCTASE"/>
    <property type="match status" value="1"/>
</dbReference>
<dbReference type="RefSeq" id="XP_018014616.1">
    <property type="nucleotide sequence ID" value="XM_018159127.1"/>
</dbReference>
<evidence type="ECO:0000313" key="8">
    <source>
        <dbReference type="Proteomes" id="UP000694843"/>
    </source>
</evidence>
<dbReference type="InterPro" id="IPR007867">
    <property type="entry name" value="GMC_OxRtase_C"/>
</dbReference>
<evidence type="ECO:0000256" key="2">
    <source>
        <dbReference type="ARBA" id="ARBA00010790"/>
    </source>
</evidence>
<dbReference type="PIRSF" id="PIRSF000137">
    <property type="entry name" value="Alcohol_oxidase"/>
    <property type="match status" value="1"/>
</dbReference>
<evidence type="ECO:0000256" key="6">
    <source>
        <dbReference type="SAM" id="SignalP"/>
    </source>
</evidence>
<keyword evidence="3" id="KW-0285">Flavoprotein</keyword>
<proteinExistence type="inferred from homology"/>
<dbReference type="InterPro" id="IPR036188">
    <property type="entry name" value="FAD/NAD-bd_sf"/>
</dbReference>
<feature type="signal peptide" evidence="6">
    <location>
        <begin position="1"/>
        <end position="22"/>
    </location>
</feature>
<feature type="chain" id="PRO_5034143730" evidence="6">
    <location>
        <begin position="23"/>
        <end position="601"/>
    </location>
</feature>
<dbReference type="SUPFAM" id="SSF54373">
    <property type="entry name" value="FAD-linked reductases, C-terminal domain"/>
    <property type="match status" value="1"/>
</dbReference>
<organism evidence="8 9">
    <name type="scientific">Hyalella azteca</name>
    <name type="common">Amphipod</name>
    <dbReference type="NCBI Taxonomy" id="294128"/>
    <lineage>
        <taxon>Eukaryota</taxon>
        <taxon>Metazoa</taxon>
        <taxon>Ecdysozoa</taxon>
        <taxon>Arthropoda</taxon>
        <taxon>Crustacea</taxon>
        <taxon>Multicrustacea</taxon>
        <taxon>Malacostraca</taxon>
        <taxon>Eumalacostraca</taxon>
        <taxon>Peracarida</taxon>
        <taxon>Amphipoda</taxon>
        <taxon>Senticaudata</taxon>
        <taxon>Talitrida</taxon>
        <taxon>Talitroidea</taxon>
        <taxon>Hyalellidae</taxon>
        <taxon>Hyalella</taxon>
    </lineage>
</organism>
<keyword evidence="4 5" id="KW-0274">FAD</keyword>
<dbReference type="KEGG" id="hazt:108671568"/>
<dbReference type="GO" id="GO:0050660">
    <property type="term" value="F:flavin adenine dinucleotide binding"/>
    <property type="evidence" value="ECO:0007669"/>
    <property type="project" value="InterPro"/>
</dbReference>
<sequence>MVTSFLTNILAKLTAIIAGTSIQPVRYPSSVMPADIIVDFIVVGSGSAGSVVAGRLSEVPEWDVLVLEAGGQPPAFAKIPGLNFGAEFPNSSYTYEYKTPPQKYSSKFRINQAVEYTRGKVIGGTGTINQMMHHRGNPQDYGNWAAQGNPGWDYETVLKYFKKSEDYQGPLKSRDAPFRGFGGPLGVEKIPWMPPAGRVAIAAGEEMGLREVDYNTDTNIGSSVFQLAIKNRERMSSADAFLLPGLRRRNLKLQTNSQVIEIILNADNKAIGVKYVHNHKVKRAFAQREVIISAGAADSPKLLMLSGIGPKEHLEKLGIKSRVNLPGVGQNYQDHVMVYGISWTIHPNVSSSIFSRIGIKAMLNYKERRSGPLASPLGVCALYHLNIGSPQEPHVPDTQINMGCALEGQDYGLMALSGYQQSVRDYYRPVFGRDGFSMIPMLARPKSVGSITLRSRNPLDPPIVDPNCLSHPDDLSLMIKAAKASRKLGNAKAFRRALGAEPFRDPIPDCAHFEFESDDYWRCFVVGMSTVTAHMTGTCKMAPDSDPMAVVTPRLNVRGVKNLRVIDASIMPSITSGNTNAPTVMIAERAADLIKEDYGKI</sequence>
<keyword evidence="8" id="KW-1185">Reference proteome</keyword>
<feature type="domain" description="Glucose-methanol-choline oxidoreductase N-terminal" evidence="7">
    <location>
        <begin position="295"/>
        <end position="309"/>
    </location>
</feature>
<keyword evidence="6" id="KW-0732">Signal</keyword>
<dbReference type="GO" id="GO:0016614">
    <property type="term" value="F:oxidoreductase activity, acting on CH-OH group of donors"/>
    <property type="evidence" value="ECO:0007669"/>
    <property type="project" value="InterPro"/>
</dbReference>
<dbReference type="Pfam" id="PF00732">
    <property type="entry name" value="GMC_oxred_N"/>
    <property type="match status" value="1"/>
</dbReference>
<dbReference type="OMA" id="MQMYSEH"/>